<reference evidence="2" key="1">
    <citation type="submission" date="2016-03" db="EMBL/GenBank/DDBJ databases">
        <authorList>
            <person name="Guldener U."/>
        </authorList>
    </citation>
    <scope>NUCLEOTIDE SEQUENCE [LARGE SCALE GENOMIC DNA]</scope>
    <source>
        <strain evidence="2">04CH-RAC-A.6.1</strain>
    </source>
</reference>
<gene>
    <name evidence="1" type="ORF">RAG0_05501</name>
</gene>
<dbReference type="AlphaFoldDB" id="A0A1E1KDA6"/>
<keyword evidence="2" id="KW-1185">Reference proteome</keyword>
<dbReference type="Proteomes" id="UP000178912">
    <property type="component" value="Unassembled WGS sequence"/>
</dbReference>
<dbReference type="EMBL" id="FJUX01000025">
    <property type="protein sequence ID" value="CZS96025.1"/>
    <property type="molecule type" value="Genomic_DNA"/>
</dbReference>
<protein>
    <submittedName>
        <fullName evidence="1">Uncharacterized protein</fullName>
    </submittedName>
</protein>
<organism evidence="1 2">
    <name type="scientific">Rhynchosporium agropyri</name>
    <dbReference type="NCBI Taxonomy" id="914238"/>
    <lineage>
        <taxon>Eukaryota</taxon>
        <taxon>Fungi</taxon>
        <taxon>Dikarya</taxon>
        <taxon>Ascomycota</taxon>
        <taxon>Pezizomycotina</taxon>
        <taxon>Leotiomycetes</taxon>
        <taxon>Helotiales</taxon>
        <taxon>Ploettnerulaceae</taxon>
        <taxon>Rhynchosporium</taxon>
    </lineage>
</organism>
<name>A0A1E1KDA6_9HELO</name>
<sequence length="39" mass="4296">MCFGPMTVSMPIILETSFLRPAVPFPKMRKVSPDGGLMI</sequence>
<proteinExistence type="predicted"/>
<evidence type="ECO:0000313" key="1">
    <source>
        <dbReference type="EMBL" id="CZS96025.1"/>
    </source>
</evidence>
<evidence type="ECO:0000313" key="2">
    <source>
        <dbReference type="Proteomes" id="UP000178912"/>
    </source>
</evidence>
<accession>A0A1E1KDA6</accession>